<dbReference type="InterPro" id="IPR001810">
    <property type="entry name" value="F-box_dom"/>
</dbReference>
<dbReference type="SUPFAM" id="SSF81383">
    <property type="entry name" value="F-box domain"/>
    <property type="match status" value="1"/>
</dbReference>
<dbReference type="InterPro" id="IPR036047">
    <property type="entry name" value="F-box-like_dom_sf"/>
</dbReference>
<dbReference type="Gene3D" id="1.20.1280.50">
    <property type="match status" value="1"/>
</dbReference>
<evidence type="ECO:0000313" key="2">
    <source>
        <dbReference type="EMBL" id="JAU69653.1"/>
    </source>
</evidence>
<gene>
    <name evidence="2" type="ORF">LE_TR2904_c0_g1_i1_g.8151</name>
</gene>
<name>A0A1J3HPQ0_NOCCA</name>
<dbReference type="PANTHER" id="PTHR31370">
    <property type="entry name" value="F-BOX PROTEIN FAMILY-LIKE"/>
    <property type="match status" value="1"/>
</dbReference>
<dbReference type="AlphaFoldDB" id="A0A1J3HPQ0"/>
<reference evidence="2" key="1">
    <citation type="submission" date="2016-07" db="EMBL/GenBank/DDBJ databases">
        <title>De novo transcriptome assembly of four accessions of the metal hyperaccumulator plant Noccaea caerulescens.</title>
        <authorList>
            <person name="Blande D."/>
            <person name="Halimaa P."/>
            <person name="Tervahauta A.I."/>
            <person name="Aarts M.G."/>
            <person name="Karenlampi S.O."/>
        </authorList>
    </citation>
    <scope>NUCLEOTIDE SEQUENCE</scope>
</reference>
<evidence type="ECO:0000259" key="1">
    <source>
        <dbReference type="PROSITE" id="PS50181"/>
    </source>
</evidence>
<accession>A0A1J3HPQ0</accession>
<dbReference type="PANTHER" id="PTHR31370:SF2">
    <property type="entry name" value="OS08G0105100 PROTEIN"/>
    <property type="match status" value="1"/>
</dbReference>
<dbReference type="Pfam" id="PF00646">
    <property type="entry name" value="F-box"/>
    <property type="match status" value="1"/>
</dbReference>
<dbReference type="InterPro" id="IPR040275">
    <property type="entry name" value="At5g39450-like"/>
</dbReference>
<protein>
    <submittedName>
        <fullName evidence="2">Putative F-box protein</fullName>
    </submittedName>
</protein>
<proteinExistence type="predicted"/>
<dbReference type="SMART" id="SM00256">
    <property type="entry name" value="FBOX"/>
    <property type="match status" value="1"/>
</dbReference>
<dbReference type="PROSITE" id="PS50181">
    <property type="entry name" value="FBOX"/>
    <property type="match status" value="1"/>
</dbReference>
<sequence>MAIGEFQSESFGTCSLPSLPEDVFAIISRFLSPSDICNLSFCCKSLCDLVGSEEIWLAQCELVKVLPLSEILQWRTGISSYKALCRFLVEVMKPLVGIWVHQSPELGNVVYVMPGYLSVVGCRIIPQKFGPLGIQEGRVMWSPVFEIICGFDGSNKFFLHGRDGEDSCLYPGFVTGIEKSCNVLHLEVEPRREKSLRSEIEREEASRKVSFSELTLSDKKDLLELVTSHVGLHDGPQPLTGRLFPTPKDDERMLSERRTMLLKMHKFGGNWKHKNLEEEEKLCYNPMQVDIERILKTLANDNKDMDSDDDDRESRTENLQSFLSAGDTFGLSLKASYTEISSYIGWPIMNLNHFSLYKLPIKNQVDSQEYTGLCELQSTKRKSFSQVFRSGIKHILRRSSSKNASRSSEIRRANLKTFLSSGDVVGLSVKATKTKLSSYRGWPNMHETHFALYKLPIKKPVESQEYAGLWGGTFGWPPGKCSEDKPGKAMFLLMLGYEESQDGSDERLLIGTKILEGTHYVMHPNGSAMFVVKIDSPSFEPFPFDDANGEDFECSYTGEGIAKGYGFRYPGYKPGSLFVTSKGLLVFVWKETRVVLTLQRLDLEELLKKGVCVSPLPPCLNFTYLTKSHTNVFASGRRTTS</sequence>
<feature type="domain" description="F-box" evidence="1">
    <location>
        <begin position="13"/>
        <end position="59"/>
    </location>
</feature>
<dbReference type="EMBL" id="GEVL01007688">
    <property type="protein sequence ID" value="JAU69653.1"/>
    <property type="molecule type" value="Transcribed_RNA"/>
</dbReference>
<organism evidence="2">
    <name type="scientific">Noccaea caerulescens</name>
    <name type="common">Alpine penny-cress</name>
    <name type="synonym">Thlaspi caerulescens</name>
    <dbReference type="NCBI Taxonomy" id="107243"/>
    <lineage>
        <taxon>Eukaryota</taxon>
        <taxon>Viridiplantae</taxon>
        <taxon>Streptophyta</taxon>
        <taxon>Embryophyta</taxon>
        <taxon>Tracheophyta</taxon>
        <taxon>Spermatophyta</taxon>
        <taxon>Magnoliopsida</taxon>
        <taxon>eudicotyledons</taxon>
        <taxon>Gunneridae</taxon>
        <taxon>Pentapetalae</taxon>
        <taxon>rosids</taxon>
        <taxon>malvids</taxon>
        <taxon>Brassicales</taxon>
        <taxon>Brassicaceae</taxon>
        <taxon>Coluteocarpeae</taxon>
        <taxon>Noccaea</taxon>
    </lineage>
</organism>